<keyword evidence="3" id="KW-1185">Reference proteome</keyword>
<feature type="compositionally biased region" description="Basic and acidic residues" evidence="1">
    <location>
        <begin position="8"/>
        <end position="22"/>
    </location>
</feature>
<feature type="region of interest" description="Disordered" evidence="1">
    <location>
        <begin position="1"/>
        <end position="40"/>
    </location>
</feature>
<dbReference type="Proteomes" id="UP000195877">
    <property type="component" value="Chromosome 1"/>
</dbReference>
<organism evidence="2 3">
    <name type="scientific">Xanthomonas fragariae</name>
    <dbReference type="NCBI Taxonomy" id="48664"/>
    <lineage>
        <taxon>Bacteria</taxon>
        <taxon>Pseudomonadati</taxon>
        <taxon>Pseudomonadota</taxon>
        <taxon>Gammaproteobacteria</taxon>
        <taxon>Lysobacterales</taxon>
        <taxon>Lysobacteraceae</taxon>
        <taxon>Xanthomonas</taxon>
    </lineage>
</organism>
<evidence type="ECO:0000256" key="1">
    <source>
        <dbReference type="SAM" id="MobiDB-lite"/>
    </source>
</evidence>
<name>A0ABY1RS64_9XANT</name>
<protein>
    <submittedName>
        <fullName evidence="2">Uncharacterized protein</fullName>
    </submittedName>
</protein>
<dbReference type="EMBL" id="LT853882">
    <property type="protein sequence ID" value="SMR00032.1"/>
    <property type="molecule type" value="Genomic_DNA"/>
</dbReference>
<sequence length="153" mass="16924">MKKSGVSKSHDLSQFHEGDLKPKSSIPVGRHSEIPKDAALSAELRGLRSLDRKPSKMPTSSSDLQAVNTMIAEHRSNDVGKGQFLLPTQSLGSAERVDSQNYHSRNESGKAPFFFSEFATEKPSLQSVKSLSQGKQDYYAVTCGKAWSRFIHR</sequence>
<proteinExistence type="predicted"/>
<feature type="region of interest" description="Disordered" evidence="1">
    <location>
        <begin position="45"/>
        <end position="64"/>
    </location>
</feature>
<evidence type="ECO:0000313" key="3">
    <source>
        <dbReference type="Proteomes" id="UP000195877"/>
    </source>
</evidence>
<evidence type="ECO:0000313" key="2">
    <source>
        <dbReference type="EMBL" id="SMR00032.1"/>
    </source>
</evidence>
<accession>A0ABY1RS64</accession>
<gene>
    <name evidence="2" type="ORF">PD885_02804</name>
</gene>
<feature type="compositionally biased region" description="Basic and acidic residues" evidence="1">
    <location>
        <begin position="45"/>
        <end position="54"/>
    </location>
</feature>
<reference evidence="2 3" key="1">
    <citation type="submission" date="2017-05" db="EMBL/GenBank/DDBJ databases">
        <authorList>
            <person name="Blom J."/>
        </authorList>
    </citation>
    <scope>NUCLEOTIDE SEQUENCE [LARGE SCALE GENOMIC DNA]</scope>
    <source>
        <strain evidence="2">PD885</strain>
    </source>
</reference>